<evidence type="ECO:0000313" key="9">
    <source>
        <dbReference type="Proteomes" id="UP000254150"/>
    </source>
</evidence>
<dbReference type="InterPro" id="IPR003838">
    <property type="entry name" value="ABC3_permease_C"/>
</dbReference>
<evidence type="ECO:0000256" key="3">
    <source>
        <dbReference type="ARBA" id="ARBA00022692"/>
    </source>
</evidence>
<keyword evidence="8" id="KW-0067">ATP-binding</keyword>
<organism evidence="8 9">
    <name type="scientific">Streptomyces griseus</name>
    <dbReference type="NCBI Taxonomy" id="1911"/>
    <lineage>
        <taxon>Bacteria</taxon>
        <taxon>Bacillati</taxon>
        <taxon>Actinomycetota</taxon>
        <taxon>Actinomycetes</taxon>
        <taxon>Kitasatosporales</taxon>
        <taxon>Streptomycetaceae</taxon>
        <taxon>Streptomyces</taxon>
    </lineage>
</organism>
<feature type="transmembrane region" description="Helical" evidence="6">
    <location>
        <begin position="633"/>
        <end position="654"/>
    </location>
</feature>
<dbReference type="Pfam" id="PF02687">
    <property type="entry name" value="FtsX"/>
    <property type="match status" value="1"/>
</dbReference>
<feature type="transmembrane region" description="Helical" evidence="6">
    <location>
        <begin position="685"/>
        <end position="703"/>
    </location>
</feature>
<feature type="transmembrane region" description="Helical" evidence="6">
    <location>
        <begin position="723"/>
        <end position="744"/>
    </location>
</feature>
<dbReference type="AlphaFoldDB" id="A0A380NZK9"/>
<feature type="transmembrane region" description="Helical" evidence="6">
    <location>
        <begin position="360"/>
        <end position="389"/>
    </location>
</feature>
<sequence>MTPFSLGLRLVVRGSRATRVRFLLMVLGCALGVACLAAVLSIPAVLAAHDGRAAGRTVQKGPTSGALLLERKDPFGSRPLTRVFVAPPTRGTAPVPPGVERIPEPGEVVVSPALRELLAERPALKAALPGAIVGTIGPAGLTGPQELYAYVGRARAQLPAGEAEGVLGYGSRWVSPDEAAIDDGTVAPLRFTLCCLVLLPLFVYLSVCVRLSAEARSRRLAALRLLGLSARDTMRVSAVETLCAAVVGAVLGIGLHLLGNAFVAPTGWVGLAWYPADGSASAGTLAACLLGCPALAYLAGRRHAGEAALRPLAVRRQARPAEPRRWPAALLILPGLGIVTTYCVLGVLGVHVEPSALTSFLVPAGALLTGAGLVVALPPVTAWLAARVAATTQRLPLTLAMRSHETAPGAALRVVSGLVLLVYAASLTQGVLVEIDQVSRRTAPSQEYAVPFLEAPAEQRAAMAGTEGISGHAVVAEVASRDGEIVSATCAQLEKFVRPGTMRGCVDGRTLALHDPVAHPQDTRRPGSTHSVELRNAAGRAAGSARFTVPEETVTFSVAQPSHLSSAVLLVPPKALPPGSHFADAKLLLSGAPEPEAVRATLDRLAGIAPTAQIDPVGTVIESLRQLEAVKGLLGAGMVLGLVIGVAAFLVSAADRAMDRRRRTATLTLLGIRARTLRAAQCAQVLLPLGVGIGGALVAGRLAESSYLVTGGGAVFWDGEGLPLLLLSGLGVLLVAALAALPMARRHLDPAVLRRD</sequence>
<feature type="transmembrane region" description="Helical" evidence="6">
    <location>
        <begin position="278"/>
        <end position="300"/>
    </location>
</feature>
<evidence type="ECO:0000256" key="4">
    <source>
        <dbReference type="ARBA" id="ARBA00022989"/>
    </source>
</evidence>
<feature type="transmembrane region" description="Helical" evidence="6">
    <location>
        <begin position="410"/>
        <end position="432"/>
    </location>
</feature>
<evidence type="ECO:0000256" key="1">
    <source>
        <dbReference type="ARBA" id="ARBA00004651"/>
    </source>
</evidence>
<proteinExistence type="predicted"/>
<name>A0A380NZK9_STRGR</name>
<dbReference type="GO" id="GO:0005886">
    <property type="term" value="C:plasma membrane"/>
    <property type="evidence" value="ECO:0007669"/>
    <property type="project" value="UniProtKB-SubCell"/>
</dbReference>
<keyword evidence="5 6" id="KW-0472">Membrane</keyword>
<dbReference type="Proteomes" id="UP000254150">
    <property type="component" value="Unassembled WGS sequence"/>
</dbReference>
<reference evidence="8 9" key="1">
    <citation type="submission" date="2018-06" db="EMBL/GenBank/DDBJ databases">
        <authorList>
            <consortium name="Pathogen Informatics"/>
            <person name="Doyle S."/>
        </authorList>
    </citation>
    <scope>NUCLEOTIDE SEQUENCE [LARGE SCALE GENOMIC DNA]</scope>
    <source>
        <strain evidence="8 9">NCTC7807</strain>
    </source>
</reference>
<evidence type="ECO:0000313" key="8">
    <source>
        <dbReference type="EMBL" id="SUP57799.1"/>
    </source>
</evidence>
<gene>
    <name evidence="8" type="ORF">NCTC7807_03375</name>
</gene>
<dbReference type="GO" id="GO:0005524">
    <property type="term" value="F:ATP binding"/>
    <property type="evidence" value="ECO:0007669"/>
    <property type="project" value="UniProtKB-KW"/>
</dbReference>
<dbReference type="RefSeq" id="WP_115068882.1">
    <property type="nucleotide sequence ID" value="NZ_UHID01000006.1"/>
</dbReference>
<feature type="transmembrane region" description="Helical" evidence="6">
    <location>
        <begin position="326"/>
        <end position="348"/>
    </location>
</feature>
<evidence type="ECO:0000259" key="7">
    <source>
        <dbReference type="Pfam" id="PF02687"/>
    </source>
</evidence>
<feature type="transmembrane region" description="Helical" evidence="6">
    <location>
        <begin position="189"/>
        <end position="213"/>
    </location>
</feature>
<feature type="domain" description="ABC3 transporter permease C-terminal" evidence="7">
    <location>
        <begin position="195"/>
        <end position="296"/>
    </location>
</feature>
<dbReference type="EMBL" id="UHID01000006">
    <property type="protein sequence ID" value="SUP57799.1"/>
    <property type="molecule type" value="Genomic_DNA"/>
</dbReference>
<keyword evidence="3 6" id="KW-0812">Transmembrane</keyword>
<protein>
    <submittedName>
        <fullName evidence="8">ABC transporter ATP-binding protein</fullName>
    </submittedName>
</protein>
<accession>A0A380NZK9</accession>
<keyword evidence="4 6" id="KW-1133">Transmembrane helix</keyword>
<keyword evidence="8" id="KW-0547">Nucleotide-binding</keyword>
<comment type="subcellular location">
    <subcellularLocation>
        <location evidence="1">Cell membrane</location>
        <topology evidence="1">Multi-pass membrane protein</topology>
    </subcellularLocation>
</comment>
<keyword evidence="2" id="KW-1003">Cell membrane</keyword>
<evidence type="ECO:0000256" key="5">
    <source>
        <dbReference type="ARBA" id="ARBA00023136"/>
    </source>
</evidence>
<evidence type="ECO:0000256" key="2">
    <source>
        <dbReference type="ARBA" id="ARBA00022475"/>
    </source>
</evidence>
<feature type="transmembrane region" description="Helical" evidence="6">
    <location>
        <begin position="234"/>
        <end position="258"/>
    </location>
</feature>
<evidence type="ECO:0000256" key="6">
    <source>
        <dbReference type="SAM" id="Phobius"/>
    </source>
</evidence>